<dbReference type="InterPro" id="IPR010127">
    <property type="entry name" value="Phasin_subfam-1"/>
</dbReference>
<dbReference type="InterPro" id="IPR018968">
    <property type="entry name" value="Phasin"/>
</dbReference>
<dbReference type="NCBIfam" id="TIGR01841">
    <property type="entry name" value="phasin"/>
    <property type="match status" value="1"/>
</dbReference>
<proteinExistence type="predicted"/>
<dbReference type="AlphaFoldDB" id="A0A4V2NG77"/>
<dbReference type="Proteomes" id="UP000294200">
    <property type="component" value="Unassembled WGS sequence"/>
</dbReference>
<evidence type="ECO:0000259" key="1">
    <source>
        <dbReference type="Pfam" id="PF09361"/>
    </source>
</evidence>
<dbReference type="EMBL" id="MWML01000328">
    <property type="protein sequence ID" value="TCG03848.1"/>
    <property type="molecule type" value="Genomic_DNA"/>
</dbReference>
<gene>
    <name evidence="2" type="ORF">BZM27_45300</name>
</gene>
<evidence type="ECO:0000313" key="2">
    <source>
        <dbReference type="EMBL" id="TCG03848.1"/>
    </source>
</evidence>
<feature type="non-terminal residue" evidence="2">
    <location>
        <position position="100"/>
    </location>
</feature>
<organism evidence="2 3">
    <name type="scientific">Paraburkholderia steynii</name>
    <dbReference type="NCBI Taxonomy" id="1245441"/>
    <lineage>
        <taxon>Bacteria</taxon>
        <taxon>Pseudomonadati</taxon>
        <taxon>Pseudomonadota</taxon>
        <taxon>Betaproteobacteria</taxon>
        <taxon>Burkholderiales</taxon>
        <taxon>Burkholderiaceae</taxon>
        <taxon>Paraburkholderia</taxon>
    </lineage>
</organism>
<sequence>MSSLSGEHVVASQRASLETLSDVWTKAFGCVEKLNELNLRAFNSTLAENQAIASAVLSTKDPQDLFVLQAKRAQAAMEEAQSYWRHVYNILFSAQADLAS</sequence>
<comment type="caution">
    <text evidence="2">The sequence shown here is derived from an EMBL/GenBank/DDBJ whole genome shotgun (WGS) entry which is preliminary data.</text>
</comment>
<name>A0A4V2NG77_9BURK</name>
<accession>A0A4V2NG77</accession>
<feature type="domain" description="Phasin" evidence="1">
    <location>
        <begin position="8"/>
        <end position="99"/>
    </location>
</feature>
<dbReference type="Pfam" id="PF09361">
    <property type="entry name" value="Phasin_2"/>
    <property type="match status" value="1"/>
</dbReference>
<protein>
    <submittedName>
        <fullName evidence="2">Phasin</fullName>
    </submittedName>
</protein>
<evidence type="ECO:0000313" key="3">
    <source>
        <dbReference type="Proteomes" id="UP000294200"/>
    </source>
</evidence>
<reference evidence="2 3" key="1">
    <citation type="submission" date="2017-02" db="EMBL/GenBank/DDBJ databases">
        <title>Paraburkholderia sophoroidis sp. nov. and Paraburkholderia steynii sp. nov. rhizobial symbionts of the fynbos legume Hypocalyptus sophoroides.</title>
        <authorList>
            <person name="Steenkamp E.T."/>
            <person name="Beukes C.W."/>
            <person name="Van Zyl E."/>
            <person name="Avontuur J."/>
            <person name="Chan W.Y."/>
            <person name="Hassen A."/>
            <person name="Palmer M."/>
            <person name="Mthombeni L."/>
            <person name="Phalane F."/>
            <person name="Sereme K."/>
            <person name="Venter S.N."/>
        </authorList>
    </citation>
    <scope>NUCLEOTIDE SEQUENCE [LARGE SCALE GENOMIC DNA]</scope>
    <source>
        <strain evidence="2 3">HC1.1ba</strain>
    </source>
</reference>
<keyword evidence="3" id="KW-1185">Reference proteome</keyword>